<evidence type="ECO:0000313" key="2">
    <source>
        <dbReference type="EMBL" id="KZS01544.1"/>
    </source>
</evidence>
<feature type="non-terminal residue" evidence="2">
    <location>
        <position position="206"/>
    </location>
</feature>
<keyword evidence="3" id="KW-1185">Reference proteome</keyword>
<evidence type="ECO:0000313" key="3">
    <source>
        <dbReference type="Proteomes" id="UP000076858"/>
    </source>
</evidence>
<accession>A0A162CZV8</accession>
<evidence type="ECO:0000259" key="1">
    <source>
        <dbReference type="Pfam" id="PF21787"/>
    </source>
</evidence>
<dbReference type="Proteomes" id="UP000076858">
    <property type="component" value="Unassembled WGS sequence"/>
</dbReference>
<gene>
    <name evidence="2" type="ORF">APZ42_001763</name>
</gene>
<feature type="domain" description="Transposable element P transposase-like RNase H" evidence="1">
    <location>
        <begin position="85"/>
        <end position="204"/>
    </location>
</feature>
<dbReference type="AlphaFoldDB" id="A0A162CZV8"/>
<sequence length="206" mass="23278">QLEEKIKHLSHGERVIINTFIQKGKAELQSKSGRAHSMKYDGGFLMQCLLLKWKSSSTYAHLRKSKILPLPSASTLRRRLSSSECKFGFNELALENIKKALGNLPDADRWGSLMWDEVSLKKDLTWHSKRLEWHGVVDFGEEIESAVKKGIATHALVLMFRPYKGSWVQPFACFASLNAASSTILHGVILKATVLLYNHKAIVKNF</sequence>
<protein>
    <recommendedName>
        <fullName evidence="1">Transposable element P transposase-like RNase H domain-containing protein</fullName>
    </recommendedName>
</protein>
<dbReference type="OrthoDB" id="6387192at2759"/>
<dbReference type="InterPro" id="IPR048365">
    <property type="entry name" value="TNP-like_RNaseH_N"/>
</dbReference>
<feature type="non-terminal residue" evidence="2">
    <location>
        <position position="1"/>
    </location>
</feature>
<dbReference type="Pfam" id="PF21787">
    <property type="entry name" value="TNP-like_RNaseH_N"/>
    <property type="match status" value="1"/>
</dbReference>
<dbReference type="EMBL" id="LRGB01006643">
    <property type="protein sequence ID" value="KZS01544.1"/>
    <property type="molecule type" value="Genomic_DNA"/>
</dbReference>
<dbReference type="STRING" id="35525.A0A162CZV8"/>
<proteinExistence type="predicted"/>
<name>A0A162CZV8_9CRUS</name>
<organism evidence="2 3">
    <name type="scientific">Daphnia magna</name>
    <dbReference type="NCBI Taxonomy" id="35525"/>
    <lineage>
        <taxon>Eukaryota</taxon>
        <taxon>Metazoa</taxon>
        <taxon>Ecdysozoa</taxon>
        <taxon>Arthropoda</taxon>
        <taxon>Crustacea</taxon>
        <taxon>Branchiopoda</taxon>
        <taxon>Diplostraca</taxon>
        <taxon>Cladocera</taxon>
        <taxon>Anomopoda</taxon>
        <taxon>Daphniidae</taxon>
        <taxon>Daphnia</taxon>
    </lineage>
</organism>
<comment type="caution">
    <text evidence="2">The sequence shown here is derived from an EMBL/GenBank/DDBJ whole genome shotgun (WGS) entry which is preliminary data.</text>
</comment>
<reference evidence="2 3" key="1">
    <citation type="submission" date="2016-03" db="EMBL/GenBank/DDBJ databases">
        <title>EvidentialGene: Evidence-directed Construction of Genes on Genomes.</title>
        <authorList>
            <person name="Gilbert D.G."/>
            <person name="Choi J.-H."/>
            <person name="Mockaitis K."/>
            <person name="Colbourne J."/>
            <person name="Pfrender M."/>
        </authorList>
    </citation>
    <scope>NUCLEOTIDE SEQUENCE [LARGE SCALE GENOMIC DNA]</scope>
    <source>
        <strain evidence="2 3">Xinb3</strain>
        <tissue evidence="2">Complete organism</tissue>
    </source>
</reference>